<comment type="caution">
    <text evidence="2">The sequence shown here is derived from an EMBL/GenBank/DDBJ whole genome shotgun (WGS) entry which is preliminary data.</text>
</comment>
<proteinExistence type="predicted"/>
<dbReference type="Gene3D" id="1.10.3500.10">
    <property type="entry name" value="Tex N-terminal region-like"/>
    <property type="match status" value="1"/>
</dbReference>
<dbReference type="FunFam" id="3.30.420.140:FF:000001">
    <property type="entry name" value="RNA-binding transcriptional accessory protein"/>
    <property type="match status" value="1"/>
</dbReference>
<name>A0A0F9GJV9_9ZZZZ</name>
<dbReference type="Gene3D" id="3.30.420.140">
    <property type="entry name" value="YqgF/RNase H-like domain"/>
    <property type="match status" value="1"/>
</dbReference>
<dbReference type="PANTHER" id="PTHR10724:SF10">
    <property type="entry name" value="S1 RNA-BINDING DOMAIN-CONTAINING PROTEIN 1"/>
    <property type="match status" value="1"/>
</dbReference>
<dbReference type="Pfam" id="PF22706">
    <property type="entry name" value="Tex_central_region"/>
    <property type="match status" value="1"/>
</dbReference>
<dbReference type="SUPFAM" id="SSF53098">
    <property type="entry name" value="Ribonuclease H-like"/>
    <property type="match status" value="1"/>
</dbReference>
<dbReference type="PANTHER" id="PTHR10724">
    <property type="entry name" value="30S RIBOSOMAL PROTEIN S1"/>
    <property type="match status" value="1"/>
</dbReference>
<dbReference type="InterPro" id="IPR037027">
    <property type="entry name" value="YqgF/RNaseH-like_dom_sf"/>
</dbReference>
<dbReference type="GO" id="GO:0003729">
    <property type="term" value="F:mRNA binding"/>
    <property type="evidence" value="ECO:0007669"/>
    <property type="project" value="TreeGrafter"/>
</dbReference>
<dbReference type="GO" id="GO:0006412">
    <property type="term" value="P:translation"/>
    <property type="evidence" value="ECO:0007669"/>
    <property type="project" value="TreeGrafter"/>
</dbReference>
<feature type="domain" description="YqgF/RNase H-like" evidence="1">
    <location>
        <begin position="317"/>
        <end position="413"/>
    </location>
</feature>
<dbReference type="InterPro" id="IPR055179">
    <property type="entry name" value="Tex-like_central_region"/>
</dbReference>
<dbReference type="InterPro" id="IPR050437">
    <property type="entry name" value="Ribos_protein_bS1-like"/>
</dbReference>
<gene>
    <name evidence="2" type="ORF">LCGC14_2174600</name>
</gene>
<dbReference type="InterPro" id="IPR023323">
    <property type="entry name" value="Tex-like_dom_sf"/>
</dbReference>
<dbReference type="AlphaFoldDB" id="A0A0F9GJV9"/>
<dbReference type="SUPFAM" id="SSF158832">
    <property type="entry name" value="Tex N-terminal region-like"/>
    <property type="match status" value="1"/>
</dbReference>
<dbReference type="Gene3D" id="1.10.10.650">
    <property type="entry name" value="RuvA domain 2-like"/>
    <property type="match status" value="1"/>
</dbReference>
<feature type="non-terminal residue" evidence="2">
    <location>
        <position position="441"/>
    </location>
</feature>
<dbReference type="FunFam" id="1.10.10.650:FF:000001">
    <property type="entry name" value="S1 RNA-binding domain 1"/>
    <property type="match status" value="1"/>
</dbReference>
<protein>
    <recommendedName>
        <fullName evidence="1">YqgF/RNase H-like domain-containing protein</fullName>
    </recommendedName>
</protein>
<dbReference type="Pfam" id="PF16921">
    <property type="entry name" value="Tex_YqgF"/>
    <property type="match status" value="1"/>
</dbReference>
<dbReference type="Pfam" id="PF09371">
    <property type="entry name" value="Tex_N"/>
    <property type="match status" value="1"/>
</dbReference>
<dbReference type="InterPro" id="IPR032639">
    <property type="entry name" value="Tex_YqgF"/>
</dbReference>
<dbReference type="InterPro" id="IPR006641">
    <property type="entry name" value="YqgF/RNaseH-like_dom"/>
</dbReference>
<accession>A0A0F9GJV9</accession>
<dbReference type="EMBL" id="LAZR01028151">
    <property type="protein sequence ID" value="KKL63487.1"/>
    <property type="molecule type" value="Genomic_DNA"/>
</dbReference>
<evidence type="ECO:0000313" key="2">
    <source>
        <dbReference type="EMBL" id="KKL63487.1"/>
    </source>
</evidence>
<dbReference type="InterPro" id="IPR023319">
    <property type="entry name" value="Tex-like_HTH_dom_sf"/>
</dbReference>
<dbReference type="SMART" id="SM00732">
    <property type="entry name" value="YqgFc"/>
    <property type="match status" value="1"/>
</dbReference>
<dbReference type="InterPro" id="IPR018974">
    <property type="entry name" value="Tex-like_N"/>
</dbReference>
<dbReference type="GO" id="GO:0003735">
    <property type="term" value="F:structural constituent of ribosome"/>
    <property type="evidence" value="ECO:0007669"/>
    <property type="project" value="TreeGrafter"/>
</dbReference>
<evidence type="ECO:0000259" key="1">
    <source>
        <dbReference type="SMART" id="SM00732"/>
    </source>
</evidence>
<organism evidence="2">
    <name type="scientific">marine sediment metagenome</name>
    <dbReference type="NCBI Taxonomy" id="412755"/>
    <lineage>
        <taxon>unclassified sequences</taxon>
        <taxon>metagenomes</taxon>
        <taxon>ecological metagenomes</taxon>
    </lineage>
</organism>
<reference evidence="2" key="1">
    <citation type="journal article" date="2015" name="Nature">
        <title>Complex archaea that bridge the gap between prokaryotes and eukaryotes.</title>
        <authorList>
            <person name="Spang A."/>
            <person name="Saw J.H."/>
            <person name="Jorgensen S.L."/>
            <person name="Zaremba-Niedzwiedzka K."/>
            <person name="Martijn J."/>
            <person name="Lind A.E."/>
            <person name="van Eijk R."/>
            <person name="Schleper C."/>
            <person name="Guy L."/>
            <person name="Ettema T.J."/>
        </authorList>
    </citation>
    <scope>NUCLEOTIDE SEQUENCE</scope>
</reference>
<dbReference type="GO" id="GO:0006139">
    <property type="term" value="P:nucleobase-containing compound metabolic process"/>
    <property type="evidence" value="ECO:0007669"/>
    <property type="project" value="InterPro"/>
</dbReference>
<sequence>MDKDIYIKTIAAEISVSFKQVRGTVALLAEDATVPFIARYRKESTGGLDETEIINIRDRLKALVEVDKRRAAILRSIEEQGKLTQELSKSIQEADSLSVLEDIYLPYKPKRKTRAIIAKEKGLEPLALILLRQEDIDVKKEAKKYLNTEKQVNTIEDALKGAQDIIAEIINEDPEIRKKMRKLFTENAYLSSKVTKGKEEPGKKYKDYFDWNEKISKIPSHRLLAVLRGTAEGFLSHHILPEQEKAVLILEKLYIKNNSESSMYVKNALIDCYKRLLSGSMENETMVAAKNKADSEAIKVFAGNLKELLLSAPLGQKNILAIDPGFRTGCKIVCLDSQGKLLFADTIYPLEPHNKLSDSEKKLKELCEKFKIEAIAVGNGTGGREAKKFCESTDDLNNPDIVMVNESGASVYSASKTARLEFPDHDVTVRGAVSIGRRLMD</sequence>
<dbReference type="InterPro" id="IPR012337">
    <property type="entry name" value="RNaseH-like_sf"/>
</dbReference>